<dbReference type="KEGG" id="zmp:Zymop_1028"/>
<proteinExistence type="predicted"/>
<evidence type="ECO:0000313" key="8">
    <source>
        <dbReference type="Proteomes" id="UP000000491"/>
    </source>
</evidence>
<organism evidence="7 8">
    <name type="scientific">Zymomonas mobilis subsp. pomaceae (strain ATCC 29192 / DSM 22645 / JCM 10191 / CCUG 17912 / NBRC 13757 / NCIMB 11200 / NRRL B-4491 / Barker I)</name>
    <dbReference type="NCBI Taxonomy" id="579138"/>
    <lineage>
        <taxon>Bacteria</taxon>
        <taxon>Pseudomonadati</taxon>
        <taxon>Pseudomonadota</taxon>
        <taxon>Alphaproteobacteria</taxon>
        <taxon>Sphingomonadales</taxon>
        <taxon>Zymomonadaceae</taxon>
        <taxon>Zymomonas</taxon>
    </lineage>
</organism>
<feature type="transmembrane region" description="Helical" evidence="6">
    <location>
        <begin position="402"/>
        <end position="429"/>
    </location>
</feature>
<keyword evidence="3 6" id="KW-0812">Transmembrane</keyword>
<evidence type="ECO:0000313" key="7">
    <source>
        <dbReference type="EMBL" id="AEI37924.1"/>
    </source>
</evidence>
<keyword evidence="4 6" id="KW-1133">Transmembrane helix</keyword>
<dbReference type="Proteomes" id="UP000000491">
    <property type="component" value="Chromosome"/>
</dbReference>
<evidence type="ECO:0008006" key="9">
    <source>
        <dbReference type="Google" id="ProtNLM"/>
    </source>
</evidence>
<feature type="transmembrane region" description="Helical" evidence="6">
    <location>
        <begin position="21"/>
        <end position="41"/>
    </location>
</feature>
<dbReference type="PANTHER" id="PTHR30250:SF31">
    <property type="entry name" value="INNER MEMBRANE PROTEIN YGHQ"/>
    <property type="match status" value="1"/>
</dbReference>
<feature type="transmembrane region" description="Helical" evidence="6">
    <location>
        <begin position="377"/>
        <end position="396"/>
    </location>
</feature>
<dbReference type="HOGENOM" id="CLU_047009_2_0_5"/>
<feature type="transmembrane region" description="Helical" evidence="6">
    <location>
        <begin position="103"/>
        <end position="125"/>
    </location>
</feature>
<keyword evidence="5 6" id="KW-0472">Membrane</keyword>
<evidence type="ECO:0000256" key="1">
    <source>
        <dbReference type="ARBA" id="ARBA00004651"/>
    </source>
</evidence>
<dbReference type="eggNOG" id="COG2244">
    <property type="taxonomic scope" value="Bacteria"/>
</dbReference>
<dbReference type="InterPro" id="IPR050833">
    <property type="entry name" value="Poly_Biosynth_Transport"/>
</dbReference>
<evidence type="ECO:0000256" key="4">
    <source>
        <dbReference type="ARBA" id="ARBA00022989"/>
    </source>
</evidence>
<dbReference type="GO" id="GO:0005886">
    <property type="term" value="C:plasma membrane"/>
    <property type="evidence" value="ECO:0007669"/>
    <property type="project" value="UniProtKB-SubCell"/>
</dbReference>
<dbReference type="Pfam" id="PF13440">
    <property type="entry name" value="Polysacc_synt_3"/>
    <property type="match status" value="1"/>
</dbReference>
<feature type="transmembrane region" description="Helical" evidence="6">
    <location>
        <begin position="164"/>
        <end position="183"/>
    </location>
</feature>
<gene>
    <name evidence="7" type="ordered locus">Zymop_1028</name>
</gene>
<accession>F8ET20</accession>
<feature type="transmembrane region" description="Helical" evidence="6">
    <location>
        <begin position="131"/>
        <end position="152"/>
    </location>
</feature>
<dbReference type="PATRIC" id="fig|579138.3.peg.1090"/>
<dbReference type="AlphaFoldDB" id="F8ET20"/>
<evidence type="ECO:0000256" key="5">
    <source>
        <dbReference type="ARBA" id="ARBA00023136"/>
    </source>
</evidence>
<reference evidence="7 8" key="1">
    <citation type="journal article" date="2011" name="J. Bacteriol.">
        <title>Genome sequence of the ethanol-producing Zymomonas mobilis subsp. pomaceae lectotype strain ATCC 29192.</title>
        <authorList>
            <person name="Kouvelis V.N."/>
            <person name="Davenport K.W."/>
            <person name="Brettin T.S."/>
            <person name="Bruce D."/>
            <person name="Detter C."/>
            <person name="Han C.S."/>
            <person name="Nolan M."/>
            <person name="Tapia R."/>
            <person name="Damoulaki A."/>
            <person name="Kyrpides N.C."/>
            <person name="Typas M.A."/>
            <person name="Pappas K.M."/>
        </authorList>
    </citation>
    <scope>NUCLEOTIDE SEQUENCE [LARGE SCALE GENOMIC DNA]</scope>
    <source>
        <strain evidence="8">ATCC 29192 / DSM 22645 / JCM 10191 / CCUG 17912 / NBRC 13757 / NCIMB 11200 / NRRL B-4491 / Barker I</strain>
    </source>
</reference>
<evidence type="ECO:0000256" key="3">
    <source>
        <dbReference type="ARBA" id="ARBA00022692"/>
    </source>
</evidence>
<comment type="subcellular location">
    <subcellularLocation>
        <location evidence="1">Cell membrane</location>
        <topology evidence="1">Multi-pass membrane protein</topology>
    </subcellularLocation>
</comment>
<feature type="transmembrane region" description="Helical" evidence="6">
    <location>
        <begin position="314"/>
        <end position="335"/>
    </location>
</feature>
<dbReference type="RefSeq" id="WP_013934319.1">
    <property type="nucleotide sequence ID" value="NC_015709.1"/>
</dbReference>
<dbReference type="STRING" id="579138.Zymop_1028"/>
<protein>
    <recommendedName>
        <fullName evidence="9">Polysaccharide biosynthesis protein</fullName>
    </recommendedName>
</protein>
<dbReference type="PANTHER" id="PTHR30250">
    <property type="entry name" value="PST FAMILY PREDICTED COLANIC ACID TRANSPORTER"/>
    <property type="match status" value="1"/>
</dbReference>
<dbReference type="EMBL" id="CP002865">
    <property type="protein sequence ID" value="AEI37924.1"/>
    <property type="molecule type" value="Genomic_DNA"/>
</dbReference>
<evidence type="ECO:0000256" key="6">
    <source>
        <dbReference type="SAM" id="Phobius"/>
    </source>
</evidence>
<sequence>MPSWLNDRVFRTVLKNAGYLGSTKIVGAILGLGALVGAGRLLTSVEFGTLMLIHTYALGAGALTKFQSWQMILKFGARPYEQGNQNIVSKTIRFAMGLDISSGFLGMIAGMILLLTAGTSFGIGYQYTAIALLYCTLIPTMSSATPTGVLRLVGRFDLIARQQIVTPLLRGLGVLVAWLFGLGFSAFVLTWYIGDIAGDLVLWGMAIQELRKRNMLSSLRPSLREAPTHLPGVWSFVWLTNLNTTLDACWSPVGNLIVGGMLGPAAAGRYKISTTLLDSAIKPARFLEKGFYPEIMRLDPASHHPWRLSLRTGLLSAGIGLCIMLAILIGGKPLISLFGHKYSDASTLMMIMSPALVVSMAGFPLESLLYMAGQAKAVLGAQIVAVITYIIALVFLTLEFGLYGAGIAYVLGILLLNVLSLAPAIASYARRHTLASIER</sequence>
<keyword evidence="2" id="KW-1003">Cell membrane</keyword>
<evidence type="ECO:0000256" key="2">
    <source>
        <dbReference type="ARBA" id="ARBA00022475"/>
    </source>
</evidence>
<name>F8ET20_ZYMMT</name>
<feature type="transmembrane region" description="Helical" evidence="6">
    <location>
        <begin position="347"/>
        <end position="365"/>
    </location>
</feature>
<feature type="transmembrane region" description="Helical" evidence="6">
    <location>
        <begin position="47"/>
        <end position="64"/>
    </location>
</feature>